<dbReference type="AlphaFoldDB" id="A0A3A8JX82"/>
<dbReference type="Proteomes" id="UP000268313">
    <property type="component" value="Unassembled WGS sequence"/>
</dbReference>
<organism evidence="3 4">
    <name type="scientific">Corallococcus carmarthensis</name>
    <dbReference type="NCBI Taxonomy" id="2316728"/>
    <lineage>
        <taxon>Bacteria</taxon>
        <taxon>Pseudomonadati</taxon>
        <taxon>Myxococcota</taxon>
        <taxon>Myxococcia</taxon>
        <taxon>Myxococcales</taxon>
        <taxon>Cystobacterineae</taxon>
        <taxon>Myxococcaceae</taxon>
        <taxon>Corallococcus</taxon>
    </lineage>
</organism>
<dbReference type="PROSITE" id="PS50828">
    <property type="entry name" value="SMR"/>
    <property type="match status" value="1"/>
</dbReference>
<evidence type="ECO:0000259" key="2">
    <source>
        <dbReference type="PROSITE" id="PS50828"/>
    </source>
</evidence>
<dbReference type="EMBL" id="RAWE01000362">
    <property type="protein sequence ID" value="RKG94193.1"/>
    <property type="molecule type" value="Genomic_DNA"/>
</dbReference>
<reference evidence="4" key="1">
    <citation type="submission" date="2018-09" db="EMBL/GenBank/DDBJ databases">
        <authorList>
            <person name="Livingstone P.G."/>
            <person name="Whitworth D.E."/>
        </authorList>
    </citation>
    <scope>NUCLEOTIDE SEQUENCE [LARGE SCALE GENOMIC DNA]</scope>
    <source>
        <strain evidence="4">CA043D</strain>
    </source>
</reference>
<evidence type="ECO:0000313" key="4">
    <source>
        <dbReference type="Proteomes" id="UP000268313"/>
    </source>
</evidence>
<sequence length="235" mass="25768">MSQRPPKKKEAEFQNNPFKSAIKTLQDQEKQEKAAAAAAAEAAKKKTAVYKPAKAPKARPEDDDVGLFFSAMDGVQQITHRGEAPKVNPRLPEIIDDNAEALAQLSDLVAVDGPLSFTGSDESFEGSSPGTDPNLLRSLRRGDFSVQDRLDLHGKTQKEAQAAVERFLSDSRRAKRRCVLIVHGRGLNSKDQIPVLKDAVRDLLSQKRLERMVLAFATARPQDGGAGAVYVLLRR</sequence>
<dbReference type="SUPFAM" id="SSF160443">
    <property type="entry name" value="SMR domain-like"/>
    <property type="match status" value="1"/>
</dbReference>
<dbReference type="Gene3D" id="3.30.1370.110">
    <property type="match status" value="1"/>
</dbReference>
<proteinExistence type="predicted"/>
<dbReference type="RefSeq" id="WP_120608269.1">
    <property type="nucleotide sequence ID" value="NZ_JABFJX010000497.1"/>
</dbReference>
<dbReference type="InterPro" id="IPR036063">
    <property type="entry name" value="Smr_dom_sf"/>
</dbReference>
<name>A0A3A8JX82_9BACT</name>
<keyword evidence="4" id="KW-1185">Reference proteome</keyword>
<dbReference type="SMART" id="SM00463">
    <property type="entry name" value="SMR"/>
    <property type="match status" value="1"/>
</dbReference>
<dbReference type="PANTHER" id="PTHR35562">
    <property type="entry name" value="DNA ENDONUCLEASE SMRA-RELATED"/>
    <property type="match status" value="1"/>
</dbReference>
<gene>
    <name evidence="3" type="ORF">D7X32_42940</name>
</gene>
<dbReference type="OrthoDB" id="9808881at2"/>
<comment type="caution">
    <text evidence="3">The sequence shown here is derived from an EMBL/GenBank/DDBJ whole genome shotgun (WGS) entry which is preliminary data.</text>
</comment>
<feature type="domain" description="Smr" evidence="2">
    <location>
        <begin position="150"/>
        <end position="234"/>
    </location>
</feature>
<dbReference type="PANTHER" id="PTHR35562:SF2">
    <property type="entry name" value="DNA ENDONUCLEASE SMRA-RELATED"/>
    <property type="match status" value="1"/>
</dbReference>
<dbReference type="InterPro" id="IPR002625">
    <property type="entry name" value="Smr_dom"/>
</dbReference>
<evidence type="ECO:0000313" key="3">
    <source>
        <dbReference type="EMBL" id="RKG94193.1"/>
    </source>
</evidence>
<feature type="region of interest" description="Disordered" evidence="1">
    <location>
        <begin position="43"/>
        <end position="63"/>
    </location>
</feature>
<accession>A0A3A8JX82</accession>
<protein>
    <submittedName>
        <fullName evidence="3">DNA mismatch repair protein MutS</fullName>
    </submittedName>
</protein>
<evidence type="ECO:0000256" key="1">
    <source>
        <dbReference type="SAM" id="MobiDB-lite"/>
    </source>
</evidence>
<dbReference type="Pfam" id="PF01713">
    <property type="entry name" value="Smr"/>
    <property type="match status" value="1"/>
</dbReference>